<accession>A0A261WDB2</accession>
<dbReference type="GO" id="GO:0022857">
    <property type="term" value="F:transmembrane transporter activity"/>
    <property type="evidence" value="ECO:0007669"/>
    <property type="project" value="InterPro"/>
</dbReference>
<dbReference type="AlphaFoldDB" id="A0A261WDB2"/>
<evidence type="ECO:0000256" key="2">
    <source>
        <dbReference type="ARBA" id="ARBA00022475"/>
    </source>
</evidence>
<feature type="transmembrane region" description="Helical" evidence="6">
    <location>
        <begin position="274"/>
        <end position="294"/>
    </location>
</feature>
<keyword evidence="5 6" id="KW-0472">Membrane</keyword>
<comment type="subcellular location">
    <subcellularLocation>
        <location evidence="1">Cell membrane</location>
        <topology evidence="1">Multi-pass membrane protein</topology>
    </subcellularLocation>
</comment>
<feature type="transmembrane region" description="Helical" evidence="6">
    <location>
        <begin position="390"/>
        <end position="407"/>
    </location>
</feature>
<dbReference type="Pfam" id="PF07690">
    <property type="entry name" value="MFS_1"/>
    <property type="match status" value="1"/>
</dbReference>
<comment type="caution">
    <text evidence="7">The sequence shown here is derived from an EMBL/GenBank/DDBJ whole genome shotgun (WGS) entry which is preliminary data.</text>
</comment>
<feature type="transmembrane region" description="Helical" evidence="6">
    <location>
        <begin position="325"/>
        <end position="342"/>
    </location>
</feature>
<dbReference type="Proteomes" id="UP000217163">
    <property type="component" value="Unassembled WGS sequence"/>
</dbReference>
<evidence type="ECO:0000256" key="3">
    <source>
        <dbReference type="ARBA" id="ARBA00022692"/>
    </source>
</evidence>
<evidence type="ECO:0000313" key="8">
    <source>
        <dbReference type="Proteomes" id="UP000217163"/>
    </source>
</evidence>
<feature type="transmembrane region" description="Helical" evidence="6">
    <location>
        <begin position="173"/>
        <end position="193"/>
    </location>
</feature>
<organism evidence="7 8">
    <name type="scientific">Pseudomonas avellanae</name>
    <dbReference type="NCBI Taxonomy" id="46257"/>
    <lineage>
        <taxon>Bacteria</taxon>
        <taxon>Pseudomonadati</taxon>
        <taxon>Pseudomonadota</taxon>
        <taxon>Gammaproteobacteria</taxon>
        <taxon>Pseudomonadales</taxon>
        <taxon>Pseudomonadaceae</taxon>
        <taxon>Pseudomonas</taxon>
    </lineage>
</organism>
<dbReference type="PANTHER" id="PTHR23513:SF6">
    <property type="entry name" value="MAJOR FACILITATOR SUPERFAMILY ASSOCIATED DOMAIN-CONTAINING PROTEIN"/>
    <property type="match status" value="1"/>
</dbReference>
<proteinExistence type="predicted"/>
<keyword evidence="3 6" id="KW-0812">Transmembrane</keyword>
<dbReference type="InterPro" id="IPR011701">
    <property type="entry name" value="MFS"/>
</dbReference>
<reference evidence="8" key="1">
    <citation type="journal article" date="2016" name="Sci. Rep.">
        <title>Genome analysis of the kiwifruit canker pathogen Pseudomonas syringae pv. actinidiae biovar 5.</title>
        <authorList>
            <person name="Fujikawa T."/>
            <person name="Sawada H."/>
        </authorList>
    </citation>
    <scope>NUCLEOTIDE SEQUENCE [LARGE SCALE GENOMIC DNA]</scope>
    <source>
        <strain evidence="8">MAFF 212061</strain>
    </source>
</reference>
<evidence type="ECO:0000256" key="1">
    <source>
        <dbReference type="ARBA" id="ARBA00004651"/>
    </source>
</evidence>
<keyword evidence="2" id="KW-1003">Cell membrane</keyword>
<dbReference type="PANTHER" id="PTHR23513">
    <property type="entry name" value="INTEGRAL MEMBRANE EFFLUX PROTEIN-RELATED"/>
    <property type="match status" value="1"/>
</dbReference>
<evidence type="ECO:0000256" key="5">
    <source>
        <dbReference type="ARBA" id="ARBA00023136"/>
    </source>
</evidence>
<evidence type="ECO:0000313" key="7">
    <source>
        <dbReference type="EMBL" id="OZI83933.1"/>
    </source>
</evidence>
<dbReference type="EMBL" id="NKQU01000612">
    <property type="protein sequence ID" value="OZI83933.1"/>
    <property type="molecule type" value="Genomic_DNA"/>
</dbReference>
<dbReference type="SUPFAM" id="SSF103473">
    <property type="entry name" value="MFS general substrate transporter"/>
    <property type="match status" value="1"/>
</dbReference>
<name>A0A261WDB2_9PSED</name>
<sequence>MKTVRTLPYSNKKVLYIFASVSVLLALSEAVYDLAFANLAFTLTGTTLSVMTTYAIGYGAEIMVTLLGAGFIDRFDKWKLFIATQLVNIIIFSIAVACLSILGGSVELVWFFAFLVDLVHQYARLIMFSFIPFLFSRSEIVRVNGFLSVVNGVARAAGPAIGALVIFQVGLSLALTASIVFMVGALFLALSLYSAAARKSTFTPGADTEPSSFKERFHESIIGASSATISLLRSPQWRGFLGSYSTCVLVISVLSLLWIPFLRDFHAFSPEQTGYLYALGTTGAVLGGLTLSALRSESFKTTLLSAHALMFVGITITLWLRSHFFGVAVGMFLFQFGTTVYFRSTASVIQLTLPKEVIGSWYGAIDFISRFAGLLGVILAGWSYDLVGAYWVYSVLLALVAVSGLAWRSGSQVAWMSTSE</sequence>
<keyword evidence="4 6" id="KW-1133">Transmembrane helix</keyword>
<dbReference type="InterPro" id="IPR036259">
    <property type="entry name" value="MFS_trans_sf"/>
</dbReference>
<protein>
    <submittedName>
        <fullName evidence="7">MFS transporter</fullName>
    </submittedName>
</protein>
<gene>
    <name evidence="7" type="ORF">CFN58_28020</name>
</gene>
<feature type="transmembrane region" description="Helical" evidence="6">
    <location>
        <begin position="80"/>
        <end position="102"/>
    </location>
</feature>
<feature type="transmembrane region" description="Helical" evidence="6">
    <location>
        <begin position="108"/>
        <end position="134"/>
    </location>
</feature>
<feature type="transmembrane region" description="Helical" evidence="6">
    <location>
        <begin position="301"/>
        <end position="319"/>
    </location>
</feature>
<evidence type="ECO:0000256" key="4">
    <source>
        <dbReference type="ARBA" id="ARBA00022989"/>
    </source>
</evidence>
<feature type="transmembrane region" description="Helical" evidence="6">
    <location>
        <begin position="54"/>
        <end position="73"/>
    </location>
</feature>
<feature type="transmembrane region" description="Helical" evidence="6">
    <location>
        <begin position="363"/>
        <end position="384"/>
    </location>
</feature>
<feature type="transmembrane region" description="Helical" evidence="6">
    <location>
        <begin position="241"/>
        <end position="262"/>
    </location>
</feature>
<evidence type="ECO:0000256" key="6">
    <source>
        <dbReference type="SAM" id="Phobius"/>
    </source>
</evidence>
<dbReference type="Gene3D" id="1.20.1250.20">
    <property type="entry name" value="MFS general substrate transporter like domains"/>
    <property type="match status" value="1"/>
</dbReference>
<feature type="transmembrane region" description="Helical" evidence="6">
    <location>
        <begin position="146"/>
        <end position="167"/>
    </location>
</feature>
<dbReference type="GO" id="GO:0005886">
    <property type="term" value="C:plasma membrane"/>
    <property type="evidence" value="ECO:0007669"/>
    <property type="project" value="UniProtKB-SubCell"/>
</dbReference>